<protein>
    <submittedName>
        <fullName evidence="5">Rhamnogalacturonan acetylesterase</fullName>
    </submittedName>
</protein>
<dbReference type="GO" id="GO:0016787">
    <property type="term" value="F:hydrolase activity"/>
    <property type="evidence" value="ECO:0007669"/>
    <property type="project" value="UniProtKB-KW"/>
</dbReference>
<gene>
    <name evidence="5" type="ORF">EDB81DRAFT_926472</name>
</gene>
<comment type="caution">
    <text evidence="5">The sequence shown here is derived from an EMBL/GenBank/DDBJ whole genome shotgun (WGS) entry which is preliminary data.</text>
</comment>
<dbReference type="InterPro" id="IPR036514">
    <property type="entry name" value="SGNH_hydro_sf"/>
</dbReference>
<dbReference type="OrthoDB" id="5041285at2759"/>
<dbReference type="Gene3D" id="3.40.50.1110">
    <property type="entry name" value="SGNH hydrolase"/>
    <property type="match status" value="1"/>
</dbReference>
<keyword evidence="2" id="KW-0378">Hydrolase</keyword>
<dbReference type="SUPFAM" id="SSF52266">
    <property type="entry name" value="SGNH hydrolase"/>
    <property type="match status" value="1"/>
</dbReference>
<keyword evidence="6" id="KW-1185">Reference proteome</keyword>
<dbReference type="AlphaFoldDB" id="A0A9P9I7X5"/>
<evidence type="ECO:0000313" key="6">
    <source>
        <dbReference type="Proteomes" id="UP000738349"/>
    </source>
</evidence>
<comment type="similarity">
    <text evidence="1">Belongs to the 'GDSL' lipolytic enzyme family.</text>
</comment>
<feature type="domain" description="SGNH hydrolase-type esterase" evidence="4">
    <location>
        <begin position="37"/>
        <end position="235"/>
    </location>
</feature>
<evidence type="ECO:0000259" key="4">
    <source>
        <dbReference type="Pfam" id="PF13472"/>
    </source>
</evidence>
<feature type="signal peptide" evidence="3">
    <location>
        <begin position="1"/>
        <end position="19"/>
    </location>
</feature>
<organism evidence="5 6">
    <name type="scientific">Dactylonectria macrodidyma</name>
    <dbReference type="NCBI Taxonomy" id="307937"/>
    <lineage>
        <taxon>Eukaryota</taxon>
        <taxon>Fungi</taxon>
        <taxon>Dikarya</taxon>
        <taxon>Ascomycota</taxon>
        <taxon>Pezizomycotina</taxon>
        <taxon>Sordariomycetes</taxon>
        <taxon>Hypocreomycetidae</taxon>
        <taxon>Hypocreales</taxon>
        <taxon>Nectriaceae</taxon>
        <taxon>Dactylonectria</taxon>
    </lineage>
</organism>
<evidence type="ECO:0000313" key="5">
    <source>
        <dbReference type="EMBL" id="KAH7111228.1"/>
    </source>
</evidence>
<evidence type="ECO:0000256" key="2">
    <source>
        <dbReference type="ARBA" id="ARBA00022801"/>
    </source>
</evidence>
<dbReference type="EMBL" id="JAGMUV010000042">
    <property type="protein sequence ID" value="KAH7111228.1"/>
    <property type="molecule type" value="Genomic_DNA"/>
</dbReference>
<keyword evidence="3" id="KW-0732">Signal</keyword>
<accession>A0A9P9I7X5</accession>
<dbReference type="PANTHER" id="PTHR43695:SF1">
    <property type="entry name" value="RHAMNOGALACTURONAN ACETYLESTERASE"/>
    <property type="match status" value="1"/>
</dbReference>
<dbReference type="Proteomes" id="UP000738349">
    <property type="component" value="Unassembled WGS sequence"/>
</dbReference>
<feature type="chain" id="PRO_5040290346" evidence="3">
    <location>
        <begin position="20"/>
        <end position="290"/>
    </location>
</feature>
<dbReference type="InterPro" id="IPR037459">
    <property type="entry name" value="RhgT-like"/>
</dbReference>
<name>A0A9P9I7X5_9HYPO</name>
<sequence length="290" mass="31403">MRLSAFFISTPLASGLVSAAPSRAEPRAVPKILISSDSTTANYAADKVLQGWGYYLNTYTTLEVRNLARNGHSTRTFIKEGLWSALLDSTASGDYVIIEMGHCDFGNPTIAGTKAADRATLPGIGEETVVATLPSGATETVHTFGWYLRQMITDVQAKGATSIISGMIGRNFWEGKKLRDNWPFSDYAEQVATMAGVEFIDHTEYFFALFQSFGPKKATTYFPIDNTHTNSHGAKLTAQAFVQALKCKCGGASQLAQYLNSAAQVLKTPACQPCQQLWTEATPDSLGPGY</sequence>
<dbReference type="PANTHER" id="PTHR43695">
    <property type="entry name" value="PUTATIVE (AFU_ORTHOLOGUE AFUA_2G17250)-RELATED"/>
    <property type="match status" value="1"/>
</dbReference>
<reference evidence="5" key="1">
    <citation type="journal article" date="2021" name="Nat. Commun.">
        <title>Genetic determinants of endophytism in the Arabidopsis root mycobiome.</title>
        <authorList>
            <person name="Mesny F."/>
            <person name="Miyauchi S."/>
            <person name="Thiergart T."/>
            <person name="Pickel B."/>
            <person name="Atanasova L."/>
            <person name="Karlsson M."/>
            <person name="Huettel B."/>
            <person name="Barry K.W."/>
            <person name="Haridas S."/>
            <person name="Chen C."/>
            <person name="Bauer D."/>
            <person name="Andreopoulos W."/>
            <person name="Pangilinan J."/>
            <person name="LaButti K."/>
            <person name="Riley R."/>
            <person name="Lipzen A."/>
            <person name="Clum A."/>
            <person name="Drula E."/>
            <person name="Henrissat B."/>
            <person name="Kohler A."/>
            <person name="Grigoriev I.V."/>
            <person name="Martin F.M."/>
            <person name="Hacquard S."/>
        </authorList>
    </citation>
    <scope>NUCLEOTIDE SEQUENCE</scope>
    <source>
        <strain evidence="5">MPI-CAGE-AT-0147</strain>
    </source>
</reference>
<evidence type="ECO:0000256" key="3">
    <source>
        <dbReference type="SAM" id="SignalP"/>
    </source>
</evidence>
<dbReference type="Pfam" id="PF13472">
    <property type="entry name" value="Lipase_GDSL_2"/>
    <property type="match status" value="1"/>
</dbReference>
<dbReference type="InterPro" id="IPR013830">
    <property type="entry name" value="SGNH_hydro"/>
</dbReference>
<proteinExistence type="inferred from homology"/>
<evidence type="ECO:0000256" key="1">
    <source>
        <dbReference type="ARBA" id="ARBA00008668"/>
    </source>
</evidence>